<dbReference type="AlphaFoldDB" id="A0A9D9HGU9"/>
<keyword evidence="1" id="KW-0732">Signal</keyword>
<comment type="caution">
    <text evidence="2">The sequence shown here is derived from an EMBL/GenBank/DDBJ whole genome shotgun (WGS) entry which is preliminary data.</text>
</comment>
<dbReference type="EMBL" id="JADIMS010000011">
    <property type="protein sequence ID" value="MBO8449612.1"/>
    <property type="molecule type" value="Genomic_DNA"/>
</dbReference>
<evidence type="ECO:0000313" key="2">
    <source>
        <dbReference type="EMBL" id="MBO8449612.1"/>
    </source>
</evidence>
<reference evidence="2" key="1">
    <citation type="submission" date="2020-10" db="EMBL/GenBank/DDBJ databases">
        <authorList>
            <person name="Gilroy R."/>
        </authorList>
    </citation>
    <scope>NUCLEOTIDE SEQUENCE</scope>
    <source>
        <strain evidence="2">B3-4054</strain>
    </source>
</reference>
<feature type="signal peptide" evidence="1">
    <location>
        <begin position="1"/>
        <end position="28"/>
    </location>
</feature>
<reference evidence="2" key="2">
    <citation type="journal article" date="2021" name="PeerJ">
        <title>Extensive microbial diversity within the chicken gut microbiome revealed by metagenomics and culture.</title>
        <authorList>
            <person name="Gilroy R."/>
            <person name="Ravi A."/>
            <person name="Getino M."/>
            <person name="Pursley I."/>
            <person name="Horton D.L."/>
            <person name="Alikhan N.F."/>
            <person name="Baker D."/>
            <person name="Gharbi K."/>
            <person name="Hall N."/>
            <person name="Watson M."/>
            <person name="Adriaenssens E.M."/>
            <person name="Foster-Nyarko E."/>
            <person name="Jarju S."/>
            <person name="Secka A."/>
            <person name="Antonio M."/>
            <person name="Oren A."/>
            <person name="Chaudhuri R.R."/>
            <person name="La Ragione R."/>
            <person name="Hildebrand F."/>
            <person name="Pallen M.J."/>
        </authorList>
    </citation>
    <scope>NUCLEOTIDE SEQUENCE</scope>
    <source>
        <strain evidence="2">B3-4054</strain>
    </source>
</reference>
<sequence length="172" mass="19684">MGKYGFFRRSIKPAFRAVLFLTAAACTAADPAFPETPDRTGRNHYPFVTYFYIEEIEREDGEMELEFNWPLDPASVSAGCIFIDGQPMSGDVPYRISRKGTKILILEPEDWRGRTVAVEVRGLLSANGTEIETIPPVFLGDGQEYERDDDLEFVYWYWYDKNGGRAFERDGQ</sequence>
<evidence type="ECO:0008006" key="4">
    <source>
        <dbReference type="Google" id="ProtNLM"/>
    </source>
</evidence>
<gene>
    <name evidence="2" type="ORF">IAA96_00700</name>
</gene>
<organism evidence="2 3">
    <name type="scientific">Candidatus Avitreponema avistercoris</name>
    <dbReference type="NCBI Taxonomy" id="2840705"/>
    <lineage>
        <taxon>Bacteria</taxon>
        <taxon>Pseudomonadati</taxon>
        <taxon>Spirochaetota</taxon>
        <taxon>Spirochaetia</taxon>
        <taxon>Spirochaetales</taxon>
        <taxon>Candidatus Avitreponema</taxon>
    </lineage>
</organism>
<dbReference type="Proteomes" id="UP000823616">
    <property type="component" value="Unassembled WGS sequence"/>
</dbReference>
<accession>A0A9D9HGU9</accession>
<evidence type="ECO:0000313" key="3">
    <source>
        <dbReference type="Proteomes" id="UP000823616"/>
    </source>
</evidence>
<proteinExistence type="predicted"/>
<protein>
    <recommendedName>
        <fullName evidence="4">Lipoprotein</fullName>
    </recommendedName>
</protein>
<evidence type="ECO:0000256" key="1">
    <source>
        <dbReference type="SAM" id="SignalP"/>
    </source>
</evidence>
<feature type="chain" id="PRO_5039198854" description="Lipoprotein" evidence="1">
    <location>
        <begin position="29"/>
        <end position="172"/>
    </location>
</feature>
<name>A0A9D9HGU9_9SPIR</name>